<evidence type="ECO:0000256" key="1">
    <source>
        <dbReference type="SAM" id="Phobius"/>
    </source>
</evidence>
<evidence type="ECO:0000313" key="2">
    <source>
        <dbReference type="EMBL" id="MBR9972695.1"/>
    </source>
</evidence>
<evidence type="ECO:0000313" key="3">
    <source>
        <dbReference type="Proteomes" id="UP000680714"/>
    </source>
</evidence>
<comment type="caution">
    <text evidence="2">The sequence shown here is derived from an EMBL/GenBank/DDBJ whole genome shotgun (WGS) entry which is preliminary data.</text>
</comment>
<keyword evidence="1" id="KW-0472">Membrane</keyword>
<reference evidence="2 3" key="1">
    <citation type="submission" date="2021-04" db="EMBL/GenBank/DDBJ databases">
        <title>Magnetospirillum sulfuroxidans sp. nov., a facultative chemolithoautotrophic sulfur-oxidizing alphaproteobacterium isolated from freshwater sediment and proposals for Paramagetospirillum gen. nov., and Magnetospirillaceae fam. nov.</title>
        <authorList>
            <person name="Koziaeva V."/>
            <person name="Geelhoed J.S."/>
            <person name="Sorokin D.Y."/>
            <person name="Grouzdev D.S."/>
        </authorList>
    </citation>
    <scope>NUCLEOTIDE SEQUENCE [LARGE SCALE GENOMIC DNA]</scope>
    <source>
        <strain evidence="2 3">J10</strain>
    </source>
</reference>
<protein>
    <submittedName>
        <fullName evidence="2">Uncharacterized protein</fullName>
    </submittedName>
</protein>
<feature type="transmembrane region" description="Helical" evidence="1">
    <location>
        <begin position="12"/>
        <end position="32"/>
    </location>
</feature>
<keyword evidence="1" id="KW-1133">Transmembrane helix</keyword>
<keyword evidence="1" id="KW-0812">Transmembrane</keyword>
<proteinExistence type="predicted"/>
<accession>A0ABS5IE52</accession>
<organism evidence="2 3">
    <name type="scientific">Magnetospirillum sulfuroxidans</name>
    <dbReference type="NCBI Taxonomy" id="611300"/>
    <lineage>
        <taxon>Bacteria</taxon>
        <taxon>Pseudomonadati</taxon>
        <taxon>Pseudomonadota</taxon>
        <taxon>Alphaproteobacteria</taxon>
        <taxon>Rhodospirillales</taxon>
        <taxon>Rhodospirillaceae</taxon>
        <taxon>Magnetospirillum</taxon>
    </lineage>
</organism>
<dbReference type="Proteomes" id="UP000680714">
    <property type="component" value="Unassembled WGS sequence"/>
</dbReference>
<dbReference type="RefSeq" id="WP_211549717.1">
    <property type="nucleotide sequence ID" value="NZ_JAGTUF010000013.1"/>
</dbReference>
<dbReference type="EMBL" id="JAGTUF010000013">
    <property type="protein sequence ID" value="MBR9972695.1"/>
    <property type="molecule type" value="Genomic_DNA"/>
</dbReference>
<sequence length="200" mass="22572">MDYAELKGWQGAIGSVLGFIALIFGALFNFHLNRRRDKRLRNEEIVAIASALYGEIVMLRRSVARMANAVGTRYIRRGLFGDGVFDKHFIEQFVLPRPKLYPALASKVGMLPSQLALEVVLFYSRVEEAETWLPRLQESEERPYSYGVNYVLDPAINAVNGVTPALRIIENMAGLIEAEPPDIKKALDAQEMEDMQNVEL</sequence>
<name>A0ABS5IE52_9PROT</name>
<gene>
    <name evidence="2" type="ORF">KEC16_13300</name>
</gene>
<keyword evidence="3" id="KW-1185">Reference proteome</keyword>